<keyword evidence="2" id="KW-0472">Membrane</keyword>
<evidence type="ECO:0000313" key="4">
    <source>
        <dbReference type="Proteomes" id="UP000288607"/>
    </source>
</evidence>
<feature type="compositionally biased region" description="Low complexity" evidence="1">
    <location>
        <begin position="141"/>
        <end position="157"/>
    </location>
</feature>
<feature type="compositionally biased region" description="Low complexity" evidence="1">
    <location>
        <begin position="532"/>
        <end position="554"/>
    </location>
</feature>
<name>A0A430FBA7_9BIFI</name>
<gene>
    <name evidence="3" type="ORF">D2E23_1847</name>
</gene>
<feature type="compositionally biased region" description="Low complexity" evidence="1">
    <location>
        <begin position="236"/>
        <end position="253"/>
    </location>
</feature>
<dbReference type="AlphaFoldDB" id="A0A430FBA7"/>
<organism evidence="3 4">
    <name type="scientific">Bifidobacterium callimiconis</name>
    <dbReference type="NCBI Taxonomy" id="2306973"/>
    <lineage>
        <taxon>Bacteria</taxon>
        <taxon>Bacillati</taxon>
        <taxon>Actinomycetota</taxon>
        <taxon>Actinomycetes</taxon>
        <taxon>Bifidobacteriales</taxon>
        <taxon>Bifidobacteriaceae</taxon>
        <taxon>Bifidobacterium</taxon>
    </lineage>
</organism>
<keyword evidence="2" id="KW-1133">Transmembrane helix</keyword>
<feature type="region of interest" description="Disordered" evidence="1">
    <location>
        <begin position="513"/>
        <end position="556"/>
    </location>
</feature>
<feature type="region of interest" description="Disordered" evidence="1">
    <location>
        <begin position="235"/>
        <end position="285"/>
    </location>
</feature>
<comment type="caution">
    <text evidence="3">The sequence shown here is derived from an EMBL/GenBank/DDBJ whole genome shotgun (WGS) entry which is preliminary data.</text>
</comment>
<proteinExistence type="predicted"/>
<dbReference type="Proteomes" id="UP000288607">
    <property type="component" value="Unassembled WGS sequence"/>
</dbReference>
<keyword evidence="2" id="KW-0812">Transmembrane</keyword>
<reference evidence="3 4" key="1">
    <citation type="submission" date="2018-09" db="EMBL/GenBank/DDBJ databases">
        <title>Characterization of the phylogenetic diversity of five novel species belonging to the genus Bifidobacterium.</title>
        <authorList>
            <person name="Lugli G.A."/>
            <person name="Duranti S."/>
            <person name="Milani C."/>
        </authorList>
    </citation>
    <scope>NUCLEOTIDE SEQUENCE [LARGE SCALE GENOMIC DNA]</scope>
    <source>
        <strain evidence="3 4">2028B</strain>
    </source>
</reference>
<dbReference type="InterPro" id="IPR046112">
    <property type="entry name" value="DUF6049"/>
</dbReference>
<evidence type="ECO:0000256" key="2">
    <source>
        <dbReference type="SAM" id="Phobius"/>
    </source>
</evidence>
<accession>A0A430FBA7</accession>
<sequence>MPGGAVRRLRVFVDVCLAMMIALAMVFAGVVPTYAADDATGKVSVSLESGTSATIDGTNDYTAVVTITNGTNSMLASGEVKVLTNPKYSFNSSSLMQSWADGSTPDPRLRRLNTTLATATVDSIEAGGSRTVTLTAHAKTSSNSSDSSSSDSNSADSVLDQFTSWGAKPLNITYASQNSDGENVTTNIHSFVTRTQDGLNVDATPQLGLTMALPLTGSNWQVSTNDVRNLLTHDQSASAASSTSNASGNGNDSDATDSGNAAAKSTTVTSLTDKQRRNQSSLAATLRRHTAVQAVADSSYLTTFSGTPQIAALMQPRGFDIAFQSQTADTLPWKDAGLTDDLWSASTATDMYHSVTGDEKTTPATVAWQSTASWTLSALAAAKSQGYSAVVAETDYDTDSPTAVHTSKMVVPTDAGDITVLTTQRDLSALAQDSATSSDAKAQAEGTTAGRMARFVAQSAFYQMERPYEDRTLLVSFGTNASATTVESLMTQLESCSWLKLAGLDDLMQAEPSVSGNDAAKRAAEVPSMTEATNTDADSSTTDSDNANTTAATAERLSGQVSTLRDAYVEITRFADNVLAKEDTGNTDSGANGDSTAKLSESAARWVTSLRSAYTDLALKAFSSSKTNDQRLVKAAGRIADGLFSGVTVAKPDSINIVSQSASMPVTIANSHPYAVRVRLMAGTDSEQIVSSSGEELTIPANSEVQSTLTIRVLSSGTATVTIQLQDSNGQPISDTAEAKITSVLQINDWSGYAILALAVLLGLLGLWRQFHRVKDPDE</sequence>
<protein>
    <submittedName>
        <fullName evidence="3">Uncharacterized protein</fullName>
    </submittedName>
</protein>
<feature type="transmembrane region" description="Helical" evidence="2">
    <location>
        <begin position="750"/>
        <end position="768"/>
    </location>
</feature>
<evidence type="ECO:0000313" key="3">
    <source>
        <dbReference type="EMBL" id="RSX50125.1"/>
    </source>
</evidence>
<dbReference type="Pfam" id="PF19516">
    <property type="entry name" value="DUF6049"/>
    <property type="match status" value="1"/>
</dbReference>
<feature type="compositionally biased region" description="Polar residues" evidence="1">
    <location>
        <begin position="256"/>
        <end position="283"/>
    </location>
</feature>
<feature type="transmembrane region" description="Helical" evidence="2">
    <location>
        <begin position="12"/>
        <end position="35"/>
    </location>
</feature>
<feature type="region of interest" description="Disordered" evidence="1">
    <location>
        <begin position="136"/>
        <end position="157"/>
    </location>
</feature>
<evidence type="ECO:0000256" key="1">
    <source>
        <dbReference type="SAM" id="MobiDB-lite"/>
    </source>
</evidence>
<dbReference type="EMBL" id="QXGJ01000010">
    <property type="protein sequence ID" value="RSX50125.1"/>
    <property type="molecule type" value="Genomic_DNA"/>
</dbReference>
<keyword evidence="4" id="KW-1185">Reference proteome</keyword>